<name>A0A7C9MWQ8_9BACT</name>
<dbReference type="AlphaFoldDB" id="A0A7C9MWQ8"/>
<dbReference type="InterPro" id="IPR001173">
    <property type="entry name" value="Glyco_trans_2-like"/>
</dbReference>
<dbReference type="Proteomes" id="UP000482487">
    <property type="component" value="Unassembled WGS sequence"/>
</dbReference>
<dbReference type="OrthoDB" id="9798249at2"/>
<sequence length="301" mass="34658">MSVKKPAISVLCVTFNHENFIKDALEGFVSQQLNVPFEVLVGDDCSTDGTSSVIRKYASQYPHIIKPILHKENIGASRNFASLVRRIQGKYVALCDGDDYWTDTLKLQKQYDFLESFPDYSMCFHLVRQSYDDGSQPDILYGPGHYLPDVVTSRNYFKLADLLRINVIASLSVLYRWKMGNTLPEWMLKYNICDLPIHLIHADIGKIGYIDEEMGTYRKHARGSWWNHETPAHKKENSARYISLLEDINASLNYRNESDFRAIINVSKIELAKLQGDKSPFYRVLSSKLAYAIRILRQRCS</sequence>
<dbReference type="SUPFAM" id="SSF53448">
    <property type="entry name" value="Nucleotide-diphospho-sugar transferases"/>
    <property type="match status" value="1"/>
</dbReference>
<dbReference type="Pfam" id="PF00535">
    <property type="entry name" value="Glycos_transf_2"/>
    <property type="match status" value="1"/>
</dbReference>
<accession>A0A7C9MWQ8</accession>
<dbReference type="EMBL" id="WVUD01000038">
    <property type="protein sequence ID" value="MYL84634.1"/>
    <property type="molecule type" value="Genomic_DNA"/>
</dbReference>
<dbReference type="RefSeq" id="WP_160962839.1">
    <property type="nucleotide sequence ID" value="NZ_WVUD01000038.1"/>
</dbReference>
<dbReference type="GO" id="GO:0016758">
    <property type="term" value="F:hexosyltransferase activity"/>
    <property type="evidence" value="ECO:0007669"/>
    <property type="project" value="UniProtKB-ARBA"/>
</dbReference>
<evidence type="ECO:0000313" key="3">
    <source>
        <dbReference type="Proteomes" id="UP000482487"/>
    </source>
</evidence>
<keyword evidence="2" id="KW-0808">Transferase</keyword>
<organism evidence="2 3">
    <name type="scientific">Solidesulfovibrio aerotolerans</name>
    <dbReference type="NCBI Taxonomy" id="295255"/>
    <lineage>
        <taxon>Bacteria</taxon>
        <taxon>Pseudomonadati</taxon>
        <taxon>Thermodesulfobacteriota</taxon>
        <taxon>Desulfovibrionia</taxon>
        <taxon>Desulfovibrionales</taxon>
        <taxon>Desulfovibrionaceae</taxon>
        <taxon>Solidesulfovibrio</taxon>
    </lineage>
</organism>
<dbReference type="Gene3D" id="3.90.550.10">
    <property type="entry name" value="Spore Coat Polysaccharide Biosynthesis Protein SpsA, Chain A"/>
    <property type="match status" value="1"/>
</dbReference>
<gene>
    <name evidence="2" type="ORF">GTA51_16055</name>
</gene>
<proteinExistence type="predicted"/>
<comment type="caution">
    <text evidence="2">The sequence shown here is derived from an EMBL/GenBank/DDBJ whole genome shotgun (WGS) entry which is preliminary data.</text>
</comment>
<dbReference type="InterPro" id="IPR029044">
    <property type="entry name" value="Nucleotide-diphossugar_trans"/>
</dbReference>
<evidence type="ECO:0000313" key="2">
    <source>
        <dbReference type="EMBL" id="MYL84634.1"/>
    </source>
</evidence>
<reference evidence="2 3" key="1">
    <citation type="submission" date="2020-01" db="EMBL/GenBank/DDBJ databases">
        <title>Genome sequence of Desulfovibrio aerotolerans DSM 16695(T).</title>
        <authorList>
            <person name="Karnachuk O."/>
            <person name="Avakyan M."/>
            <person name="Mardanov A."/>
            <person name="Kadnikov V."/>
            <person name="Ravin N."/>
        </authorList>
    </citation>
    <scope>NUCLEOTIDE SEQUENCE [LARGE SCALE GENOMIC DNA]</scope>
    <source>
        <strain evidence="2 3">DSM 16695</strain>
    </source>
</reference>
<dbReference type="PANTHER" id="PTHR22916:SF3">
    <property type="entry name" value="UDP-GLCNAC:BETAGAL BETA-1,3-N-ACETYLGLUCOSAMINYLTRANSFERASE-LIKE PROTEIN 1"/>
    <property type="match status" value="1"/>
</dbReference>
<keyword evidence="3" id="KW-1185">Reference proteome</keyword>
<evidence type="ECO:0000259" key="1">
    <source>
        <dbReference type="Pfam" id="PF00535"/>
    </source>
</evidence>
<protein>
    <submittedName>
        <fullName evidence="2">Glycosyltransferase</fullName>
    </submittedName>
</protein>
<dbReference type="PANTHER" id="PTHR22916">
    <property type="entry name" value="GLYCOSYLTRANSFERASE"/>
    <property type="match status" value="1"/>
</dbReference>
<feature type="domain" description="Glycosyltransferase 2-like" evidence="1">
    <location>
        <begin position="9"/>
        <end position="134"/>
    </location>
</feature>